<evidence type="ECO:0000256" key="1">
    <source>
        <dbReference type="SAM" id="MobiDB-lite"/>
    </source>
</evidence>
<comment type="caution">
    <text evidence="2">The sequence shown here is derived from an EMBL/GenBank/DDBJ whole genome shotgun (WGS) entry which is preliminary data.</text>
</comment>
<feature type="compositionally biased region" description="Polar residues" evidence="1">
    <location>
        <begin position="266"/>
        <end position="281"/>
    </location>
</feature>
<name>A0A091AUR5_9GAMM</name>
<dbReference type="EMBL" id="AVCI01000007">
    <property type="protein sequence ID" value="KFN42972.1"/>
    <property type="molecule type" value="Genomic_DNA"/>
</dbReference>
<dbReference type="STRING" id="1121015.GCA_000420545_02188"/>
<sequence length="865" mass="92689">MSCKHDCAKPPLFPKTIFNRPGLPRIDYRIGNYAEVRASMFDALNQQPVLSAFTHRHVDDPAIALLEADAIVVDILSFYQSLYANEAYLRTARWPQSITDLVRLGGYRLTPGLAGEATFALTIKGTLPVTVPAGFGLKVAIEGIAKPVEFETRAALLAHPALSAFSLYRPRMMPSIAAGTRVLRLSGDVSDLKAEDRLLIGEASPGGAHPTQLLTSEIVTIEDTWVAFGKRHVRLTAGLTRATPASALRAYKIGDAVQHFGHNAPTTVSEVSDQGVPSTRKTSYDRRANAASSSEVDPNITAFELPLDRESKVFTAGATVIVQGRFRTSRLSTQSHRLSLVRHLSAVENRSMTWGMLTGASTVLSLHDSLRSMVGSQLMRYADVRSITVLPVLGAALTAHAADVDTSSTQGTALRYFGRRDDAAALSGRRLLLVTPGREPRERHVSAVTSPGADGDIFHDLVLSAAVDYADFGYDENATTVYGNVVDASQGKTLDAAPIGSGDARTSFQSFALPKPPLTYLFDATHTPAQVPALEVRVDGMRWTQVETLFSAGPLDSVYIVREDAEGNSVVQFGDGKTGARPASGRNNIVAVQRVGSGAQGPLQADAKPQATSKLAPLDKVFMPQPVTTGAPPEDPENARDNAPIRLQSLGRLVSLADYEAETRMLPNVLKASARWDAPEGVPAIVLTVLNDSGNAGDLAKVRDALTMYSRCRGPARHPVIALAGFRQYLHVDALVGFDPAYRTEDLLRGIRLALGVLGEEANGLDGRDGLFGLNARDFHQSAHTSQIIAAIQNVAGVSWVQLRAARRLALGTPPEADATQLPLPTTNLIPSPTVACPRHALLALHTRHLVIGFSADQATTECTP</sequence>
<dbReference type="AlphaFoldDB" id="A0A091AUR5"/>
<accession>A0A091AUR5</accession>
<dbReference type="PATRIC" id="fig|1121015.4.peg.2005"/>
<dbReference type="Proteomes" id="UP000029385">
    <property type="component" value="Unassembled WGS sequence"/>
</dbReference>
<evidence type="ECO:0000313" key="2">
    <source>
        <dbReference type="EMBL" id="KFN42972.1"/>
    </source>
</evidence>
<keyword evidence="3" id="KW-1185">Reference proteome</keyword>
<dbReference type="eggNOG" id="COG3299">
    <property type="taxonomic scope" value="Bacteria"/>
</dbReference>
<evidence type="ECO:0000313" key="3">
    <source>
        <dbReference type="Proteomes" id="UP000029385"/>
    </source>
</evidence>
<feature type="region of interest" description="Disordered" evidence="1">
    <location>
        <begin position="266"/>
        <end position="291"/>
    </location>
</feature>
<protein>
    <recommendedName>
        <fullName evidence="4">Baseplate protein J-like domain-containing protein</fullName>
    </recommendedName>
</protein>
<proteinExistence type="predicted"/>
<organism evidence="2 3">
    <name type="scientific">Arenimonas oryziterrae DSM 21050 = YC6267</name>
    <dbReference type="NCBI Taxonomy" id="1121015"/>
    <lineage>
        <taxon>Bacteria</taxon>
        <taxon>Pseudomonadati</taxon>
        <taxon>Pseudomonadota</taxon>
        <taxon>Gammaproteobacteria</taxon>
        <taxon>Lysobacterales</taxon>
        <taxon>Lysobacteraceae</taxon>
        <taxon>Arenimonas</taxon>
    </lineage>
</organism>
<evidence type="ECO:0008006" key="4">
    <source>
        <dbReference type="Google" id="ProtNLM"/>
    </source>
</evidence>
<reference evidence="2 3" key="1">
    <citation type="submission" date="2013-09" db="EMBL/GenBank/DDBJ databases">
        <title>Genome sequencing of Arenimonas oryziterrae.</title>
        <authorList>
            <person name="Chen F."/>
            <person name="Wang G."/>
        </authorList>
    </citation>
    <scope>NUCLEOTIDE SEQUENCE [LARGE SCALE GENOMIC DNA]</scope>
    <source>
        <strain evidence="2 3">YC6267</strain>
    </source>
</reference>
<gene>
    <name evidence="2" type="ORF">N789_12675</name>
</gene>
<dbReference type="RefSeq" id="WP_022969798.1">
    <property type="nucleotide sequence ID" value="NZ_ATVD01000004.1"/>
</dbReference>
<dbReference type="OrthoDB" id="266253at2"/>